<feature type="compositionally biased region" description="Acidic residues" evidence="1">
    <location>
        <begin position="27"/>
        <end position="36"/>
    </location>
</feature>
<proteinExistence type="predicted"/>
<keyword evidence="3" id="KW-1185">Reference proteome</keyword>
<feature type="region of interest" description="Disordered" evidence="1">
    <location>
        <begin position="1"/>
        <end position="81"/>
    </location>
</feature>
<evidence type="ECO:0000256" key="1">
    <source>
        <dbReference type="SAM" id="MobiDB-lite"/>
    </source>
</evidence>
<reference evidence="2 3" key="1">
    <citation type="journal article" date="2014" name="BMC Genomics">
        <title>Genome sequencing of four Aureobasidium pullulans varieties: biotechnological potential, stress tolerance, and description of new species.</title>
        <authorList>
            <person name="Gostin Ar C."/>
            <person name="Ohm R.A."/>
            <person name="Kogej T."/>
            <person name="Sonjak S."/>
            <person name="Turk M."/>
            <person name="Zajc J."/>
            <person name="Zalar P."/>
            <person name="Grube M."/>
            <person name="Sun H."/>
            <person name="Han J."/>
            <person name="Sharma A."/>
            <person name="Chiniquy J."/>
            <person name="Ngan C.Y."/>
            <person name="Lipzen A."/>
            <person name="Barry K."/>
            <person name="Grigoriev I.V."/>
            <person name="Gunde-Cimerman N."/>
        </authorList>
    </citation>
    <scope>NUCLEOTIDE SEQUENCE [LARGE SCALE GENOMIC DNA]</scope>
    <source>
        <strain evidence="2 3">CBS 110374</strain>
    </source>
</reference>
<dbReference type="Proteomes" id="UP000030672">
    <property type="component" value="Unassembled WGS sequence"/>
</dbReference>
<feature type="compositionally biased region" description="Basic and acidic residues" evidence="1">
    <location>
        <begin position="1"/>
        <end position="10"/>
    </location>
</feature>
<dbReference type="GeneID" id="63917769"/>
<evidence type="ECO:0000313" key="3">
    <source>
        <dbReference type="Proteomes" id="UP000030672"/>
    </source>
</evidence>
<name>A0A074VZD7_AURM1</name>
<gene>
    <name evidence="2" type="ORF">M437DRAFT_64269</name>
</gene>
<protein>
    <submittedName>
        <fullName evidence="2">Uncharacterized protein</fullName>
    </submittedName>
</protein>
<dbReference type="AlphaFoldDB" id="A0A074VZD7"/>
<organism evidence="2 3">
    <name type="scientific">Aureobasidium melanogenum (strain CBS 110374)</name>
    <name type="common">Aureobasidium pullulans var. melanogenum</name>
    <dbReference type="NCBI Taxonomy" id="1043003"/>
    <lineage>
        <taxon>Eukaryota</taxon>
        <taxon>Fungi</taxon>
        <taxon>Dikarya</taxon>
        <taxon>Ascomycota</taxon>
        <taxon>Pezizomycotina</taxon>
        <taxon>Dothideomycetes</taxon>
        <taxon>Dothideomycetidae</taxon>
        <taxon>Dothideales</taxon>
        <taxon>Saccotheciaceae</taxon>
        <taxon>Aureobasidium</taxon>
    </lineage>
</organism>
<dbReference type="RefSeq" id="XP_040881652.1">
    <property type="nucleotide sequence ID" value="XM_041024396.1"/>
</dbReference>
<dbReference type="HOGENOM" id="CLU_1209601_0_0_1"/>
<evidence type="ECO:0000313" key="2">
    <source>
        <dbReference type="EMBL" id="KEQ64629.1"/>
    </source>
</evidence>
<accession>A0A074VZD7</accession>
<sequence>MKITDNHDGLESEMDNDDYNAVQYFDGADDELTTDVDQDKVDKETSLLPGSPARALEFRPKRGGGNNGRVDGRGARRGGRGGRALVSWARRGRTISQHQVTIERPLEFGTEIVVLKAKGETNSHVSKTQFDHAVKLIDHGTYDIVKDCEGVSIRHYNFEVHRSIVRFFDYWIHYHDSQDAHAAIEYALERKKRIDINNLKPKLSAESGWSSIWSSIWIIHNSKWSGRRP</sequence>
<dbReference type="EMBL" id="KL584828">
    <property type="protein sequence ID" value="KEQ64629.1"/>
    <property type="molecule type" value="Genomic_DNA"/>
</dbReference>